<dbReference type="InterPro" id="IPR002678">
    <property type="entry name" value="DUF34/NIF3"/>
</dbReference>
<evidence type="ECO:0000256" key="4">
    <source>
        <dbReference type="ARBA" id="ARBA00022723"/>
    </source>
</evidence>
<reference evidence="8" key="1">
    <citation type="journal article" date="2019" name="Int. J. Syst. Evol. Microbiol.">
        <title>The Global Catalogue of Microorganisms (GCM) 10K type strain sequencing project: providing services to taxonomists for standard genome sequencing and annotation.</title>
        <authorList>
            <consortium name="The Broad Institute Genomics Platform"/>
            <consortium name="The Broad Institute Genome Sequencing Center for Infectious Disease"/>
            <person name="Wu L."/>
            <person name="Ma J."/>
        </authorList>
    </citation>
    <scope>NUCLEOTIDE SEQUENCE [LARGE SCALE GENOMIC DNA]</scope>
    <source>
        <strain evidence="8">JCM 18127</strain>
    </source>
</reference>
<organism evidence="7 8">
    <name type="scientific">Nocardioides nanhaiensis</name>
    <dbReference type="NCBI Taxonomy" id="1476871"/>
    <lineage>
        <taxon>Bacteria</taxon>
        <taxon>Bacillati</taxon>
        <taxon>Actinomycetota</taxon>
        <taxon>Actinomycetes</taxon>
        <taxon>Propionibacteriales</taxon>
        <taxon>Nocardioidaceae</taxon>
        <taxon>Nocardioides</taxon>
    </lineage>
</organism>
<dbReference type="NCBIfam" id="TIGR00486">
    <property type="entry name" value="YbgI_SA1388"/>
    <property type="match status" value="1"/>
</dbReference>
<evidence type="ECO:0000313" key="8">
    <source>
        <dbReference type="Proteomes" id="UP001500621"/>
    </source>
</evidence>
<dbReference type="InterPro" id="IPR036069">
    <property type="entry name" value="DUF34/NIF3_sf"/>
</dbReference>
<dbReference type="PANTHER" id="PTHR13799:SF14">
    <property type="entry name" value="GTP CYCLOHYDROLASE 1 TYPE 2 HOMOLOG"/>
    <property type="match status" value="1"/>
</dbReference>
<dbReference type="PANTHER" id="PTHR13799">
    <property type="entry name" value="NGG1 INTERACTING FACTOR 3"/>
    <property type="match status" value="1"/>
</dbReference>
<evidence type="ECO:0000313" key="7">
    <source>
        <dbReference type="EMBL" id="GAA4688571.1"/>
    </source>
</evidence>
<comment type="similarity">
    <text evidence="1 5">Belongs to the GTP cyclohydrolase I type 2/NIF3 family.</text>
</comment>
<dbReference type="Gene3D" id="3.40.1390.30">
    <property type="entry name" value="NIF3 (NGG1p interacting factor 3)-like"/>
    <property type="match status" value="1"/>
</dbReference>
<proteinExistence type="inferred from homology"/>
<protein>
    <recommendedName>
        <fullName evidence="3 5">GTP cyclohydrolase 1 type 2 homolog</fullName>
    </recommendedName>
</protein>
<evidence type="ECO:0000256" key="1">
    <source>
        <dbReference type="ARBA" id="ARBA00006964"/>
    </source>
</evidence>
<comment type="subunit">
    <text evidence="2">Homohexamer.</text>
</comment>
<dbReference type="Proteomes" id="UP001500621">
    <property type="component" value="Unassembled WGS sequence"/>
</dbReference>
<evidence type="ECO:0000256" key="3">
    <source>
        <dbReference type="ARBA" id="ARBA00022112"/>
    </source>
</evidence>
<dbReference type="EMBL" id="BAABIM010000003">
    <property type="protein sequence ID" value="GAA4688571.1"/>
    <property type="molecule type" value="Genomic_DNA"/>
</dbReference>
<dbReference type="InterPro" id="IPR015867">
    <property type="entry name" value="N-reg_PII/ATP_PRibTrfase_C"/>
</dbReference>
<evidence type="ECO:0000256" key="5">
    <source>
        <dbReference type="PIRNR" id="PIRNR037489"/>
    </source>
</evidence>
<keyword evidence="4 5" id="KW-0479">Metal-binding</keyword>
<dbReference type="InterPro" id="IPR017221">
    <property type="entry name" value="DUF34/NIF3_bac"/>
</dbReference>
<dbReference type="Gene3D" id="3.30.70.120">
    <property type="match status" value="1"/>
</dbReference>
<keyword evidence="8" id="KW-1185">Reference proteome</keyword>
<evidence type="ECO:0000256" key="6">
    <source>
        <dbReference type="SAM" id="MobiDB-lite"/>
    </source>
</evidence>
<feature type="region of interest" description="Disordered" evidence="6">
    <location>
        <begin position="376"/>
        <end position="415"/>
    </location>
</feature>
<gene>
    <name evidence="7" type="ORF">GCM10023226_27970</name>
</gene>
<dbReference type="Pfam" id="PF01784">
    <property type="entry name" value="DUF34_NIF3"/>
    <property type="match status" value="1"/>
</dbReference>
<dbReference type="SUPFAM" id="SSF102705">
    <property type="entry name" value="NIF3 (NGG1p interacting factor 3)-like"/>
    <property type="match status" value="1"/>
</dbReference>
<evidence type="ECO:0000256" key="2">
    <source>
        <dbReference type="ARBA" id="ARBA00011643"/>
    </source>
</evidence>
<comment type="caution">
    <text evidence="7">The sequence shown here is derived from an EMBL/GenBank/DDBJ whole genome shotgun (WGS) entry which is preliminary data.</text>
</comment>
<name>A0ABP8WG98_9ACTN</name>
<dbReference type="PIRSF" id="PIRSF037489">
    <property type="entry name" value="UCP037489_NIF3_YqfO"/>
    <property type="match status" value="1"/>
</dbReference>
<sequence length="415" mass="43133">MGAVPTLQDLMTTLHGWYPPATAEGWDAVGLVLGDPEASVRKVLLAVDPAPEVAREAAAWGADLLLVHHPLFLKPVHSMAATTPKGRTVATLQGAGCALLTAHTNADHAVDGVSDSLARALGLGDLAPLQGAAGPAVDKLTVYVPPDAAAPVRAAMAEAGAGRIGAYDFASFTVPGEGRFRPLPGAEPAVGSVGALETVQEVRIEVVLDRALRGAVVRAMLAAHPYEEPAYDVVEVADPAVSATGSGRIGTVERTTLGEFAARVAAALPETAHGVRVAGDPDRVVRRVAVCGGAGDFLLDAVRRTDADVYLTSDLRHHPAAEFLEHEGPALVDVAHWAAEWTWLPVLERLLTEAFGSEGGDTLEVRVSTACTDPWTFRAEPAEQDADAASGDPHEVAPAAETPSPTSPRDPRDEA</sequence>
<accession>A0ABP8WG98</accession>